<sequence length="434" mass="47247">MTSPSASLPATQRSTAAQPSHPSSSSSSSASAAAAAAAIAAPPLPSHGSSRSLGAVEPVPPSRIRVRDLNHIRSFASEEMLAAPSSLPPLSPSSASASSSRLHHQHHHHHHRYHHSRRKYEISAMPVPDVIEMVAGLLSKITATNDRQHAHVHRHIPPPDAAATAALSPQAASVLAFHGKNVPSISILNYLTRIHKYCPTTYEVFLSLLIYFDRMTDAVNAAFRQDTRAAHASSSTIPLNAPHPDPMPVDSTADNDDDDDNGFDEDDEEEEDIIEEDEADKRQRQNDPGEEQSVLDFSQHFVVDSYNIHRLVIAGVTCASKFFSDVFYTNSRYAKVGGLPLLELNHLELQFLLLNDFRLAIAVEELDFYASMLVEYYAREVLKQRAQDQHSAPTAPPPPSSSIPQAGARPGPAAVGDGLYVRPSAVRLLSQRSM</sequence>
<protein>
    <submittedName>
        <fullName evidence="1">Cyclin-like protein interacting with PHO85</fullName>
    </submittedName>
</protein>
<dbReference type="EMBL" id="JALBCA010000024">
    <property type="protein sequence ID" value="KAI2389383.1"/>
    <property type="molecule type" value="Genomic_DNA"/>
</dbReference>
<gene>
    <name evidence="1" type="primary">PCL7</name>
    <name evidence="1" type="ORF">LOY88_002101</name>
</gene>
<name>A0ACB8V052_9EURO</name>
<comment type="caution">
    <text evidence="1">The sequence shown here is derived from an EMBL/GenBank/DDBJ whole genome shotgun (WGS) entry which is preliminary data.</text>
</comment>
<organism evidence="1">
    <name type="scientific">Ophidiomyces ophidiicola</name>
    <dbReference type="NCBI Taxonomy" id="1387563"/>
    <lineage>
        <taxon>Eukaryota</taxon>
        <taxon>Fungi</taxon>
        <taxon>Dikarya</taxon>
        <taxon>Ascomycota</taxon>
        <taxon>Pezizomycotina</taxon>
        <taxon>Eurotiomycetes</taxon>
        <taxon>Eurotiomycetidae</taxon>
        <taxon>Onygenales</taxon>
        <taxon>Onygenaceae</taxon>
        <taxon>Ophidiomyces</taxon>
    </lineage>
</organism>
<evidence type="ECO:0000313" key="1">
    <source>
        <dbReference type="EMBL" id="KAI2389383.1"/>
    </source>
</evidence>
<reference evidence="1" key="1">
    <citation type="journal article" date="2022" name="bioRxiv">
        <title>Population genetic analysis of Ophidiomyces ophidiicola, the causative agent of snake fungal disease, indicates recent introductions to the USA.</title>
        <authorList>
            <person name="Ladner J.T."/>
            <person name="Palmer J.M."/>
            <person name="Ettinger C.L."/>
            <person name="Stajich J.E."/>
            <person name="Farrell T.M."/>
            <person name="Glorioso B.M."/>
            <person name="Lawson B."/>
            <person name="Price S.J."/>
            <person name="Stengle A.G."/>
            <person name="Grear D.A."/>
            <person name="Lorch J.M."/>
        </authorList>
    </citation>
    <scope>NUCLEOTIDE SEQUENCE</scope>
    <source>
        <strain evidence="1">NWHC 24266-5</strain>
    </source>
</reference>
<accession>A0ACB8V052</accession>
<proteinExistence type="predicted"/>